<comment type="caution">
    <text evidence="1">The sequence shown here is derived from an EMBL/GenBank/DDBJ whole genome shotgun (WGS) entry which is preliminary data.</text>
</comment>
<dbReference type="Proteomes" id="UP001060215">
    <property type="component" value="Chromosome 5"/>
</dbReference>
<sequence>MSPKSLIVLLLAVVVLTTPSLADFLEQSIHEHKAPTPATKPPEGKKPPTHGHHPAHSPAAHPPVEPQTHGHHHGHHAAHSPVANPPLEHGGYSHKPPRKVLPPAPTPSEKSHGHHSI</sequence>
<evidence type="ECO:0000313" key="1">
    <source>
        <dbReference type="EMBL" id="KAI8011401.1"/>
    </source>
</evidence>
<protein>
    <submittedName>
        <fullName evidence="1">Uncharacterized protein</fullName>
    </submittedName>
</protein>
<proteinExistence type="predicted"/>
<accession>A0ACC0HE39</accession>
<keyword evidence="2" id="KW-1185">Reference proteome</keyword>
<evidence type="ECO:0000313" key="2">
    <source>
        <dbReference type="Proteomes" id="UP001060215"/>
    </source>
</evidence>
<name>A0ACC0HE39_9ERIC</name>
<organism evidence="1 2">
    <name type="scientific">Camellia lanceoleosa</name>
    <dbReference type="NCBI Taxonomy" id="1840588"/>
    <lineage>
        <taxon>Eukaryota</taxon>
        <taxon>Viridiplantae</taxon>
        <taxon>Streptophyta</taxon>
        <taxon>Embryophyta</taxon>
        <taxon>Tracheophyta</taxon>
        <taxon>Spermatophyta</taxon>
        <taxon>Magnoliopsida</taxon>
        <taxon>eudicotyledons</taxon>
        <taxon>Gunneridae</taxon>
        <taxon>Pentapetalae</taxon>
        <taxon>asterids</taxon>
        <taxon>Ericales</taxon>
        <taxon>Theaceae</taxon>
        <taxon>Camellia</taxon>
    </lineage>
</organism>
<reference evidence="1 2" key="1">
    <citation type="journal article" date="2022" name="Plant J.">
        <title>Chromosome-level genome of Camellia lanceoleosa provides a valuable resource for understanding genome evolution and self-incompatibility.</title>
        <authorList>
            <person name="Gong W."/>
            <person name="Xiao S."/>
            <person name="Wang L."/>
            <person name="Liao Z."/>
            <person name="Chang Y."/>
            <person name="Mo W."/>
            <person name="Hu G."/>
            <person name="Li W."/>
            <person name="Zhao G."/>
            <person name="Zhu H."/>
            <person name="Hu X."/>
            <person name="Ji K."/>
            <person name="Xiang X."/>
            <person name="Song Q."/>
            <person name="Yuan D."/>
            <person name="Jin S."/>
            <person name="Zhang L."/>
        </authorList>
    </citation>
    <scope>NUCLEOTIDE SEQUENCE [LARGE SCALE GENOMIC DNA]</scope>
    <source>
        <strain evidence="1">SQ_2022a</strain>
    </source>
</reference>
<dbReference type="EMBL" id="CM045762">
    <property type="protein sequence ID" value="KAI8011401.1"/>
    <property type="molecule type" value="Genomic_DNA"/>
</dbReference>
<gene>
    <name evidence="1" type="ORF">LOK49_LG06G02679</name>
</gene>